<organism evidence="2 3">
    <name type="scientific">Trichoglossum hirsutum</name>
    <dbReference type="NCBI Taxonomy" id="265104"/>
    <lineage>
        <taxon>Eukaryota</taxon>
        <taxon>Fungi</taxon>
        <taxon>Dikarya</taxon>
        <taxon>Ascomycota</taxon>
        <taxon>Pezizomycotina</taxon>
        <taxon>Geoglossomycetes</taxon>
        <taxon>Geoglossales</taxon>
        <taxon>Geoglossaceae</taxon>
        <taxon>Trichoglossum</taxon>
    </lineage>
</organism>
<evidence type="ECO:0000256" key="1">
    <source>
        <dbReference type="SAM" id="MobiDB-lite"/>
    </source>
</evidence>
<feature type="region of interest" description="Disordered" evidence="1">
    <location>
        <begin position="1"/>
        <end position="30"/>
    </location>
</feature>
<name>A0A9P8L720_9PEZI</name>
<dbReference type="Proteomes" id="UP000750711">
    <property type="component" value="Unassembled WGS sequence"/>
</dbReference>
<proteinExistence type="predicted"/>
<evidence type="ECO:0000313" key="3">
    <source>
        <dbReference type="Proteomes" id="UP000750711"/>
    </source>
</evidence>
<sequence>MVKAGHAAPRDRNAPPADGQEVRGVDNPPQLLGHMGPVVANAVGSFAYGVREAFRSPASWFRRVSPLGQPPKDTVTKTLPVLELPLRIDVFPWLDLDDPVTFAQSPYEEFILRGIADARASGLRIDDFDTGCYAQYSAAYDDRYPNRGQKGIFFDALEYPDNEFGVVYDDRYLSRGRKDVFFDALEYPNDGFGVLMDHDRGPLVNGPSPHLDADDAARLEAFAEAETAPPNRRTNAKKSDIPKKLSFDEWIARERTFHDSLWAASRLYEPMPPDTIYIAQDKYRRNILAVFPNGLEIAYGYNESDRYIANTIHNLEEYARSQPPPIVEDCRHTHHAWWIRKNPHLRPPDGRCGVVHWGTWPELGKNKGPLLSKDTMKGGTRSNPKDGAYAWRYRRKTIRSLGPLTRAVDLLFQIVDKRTRDGYLAAFDRLDPDVKIATTKEMSHELFPLRAVLFNTLTEEHIDSGDWEGGWAWLGIFGKFAGGDFCLPQLGVSVPMPAGSIVGIRGTLLKHFVTPWQGQRYSVVHFFKESLRERPPGGDQTKDYAVPRVKLKTRMEIRTSLANAQTDLEESQFTLTEQTKRKRRNRNRRRKRAQEIRKMVAYNHVKPEDWYTAQE</sequence>
<dbReference type="Gene3D" id="3.60.130.30">
    <property type="match status" value="1"/>
</dbReference>
<reference evidence="2" key="1">
    <citation type="submission" date="2021-03" db="EMBL/GenBank/DDBJ databases">
        <title>Comparative genomics and phylogenomic investigation of the class Geoglossomycetes provide insights into ecological specialization and systematics.</title>
        <authorList>
            <person name="Melie T."/>
            <person name="Pirro S."/>
            <person name="Miller A.N."/>
            <person name="Quandt A."/>
        </authorList>
    </citation>
    <scope>NUCLEOTIDE SEQUENCE</scope>
    <source>
        <strain evidence="2">CAQ_001_2017</strain>
    </source>
</reference>
<evidence type="ECO:0000313" key="2">
    <source>
        <dbReference type="EMBL" id="KAH0551655.1"/>
    </source>
</evidence>
<keyword evidence="3" id="KW-1185">Reference proteome</keyword>
<accession>A0A9P8L720</accession>
<protein>
    <submittedName>
        <fullName evidence="2">Uncharacterized protein</fullName>
    </submittedName>
</protein>
<dbReference type="EMBL" id="JAGHQM010001850">
    <property type="protein sequence ID" value="KAH0551655.1"/>
    <property type="molecule type" value="Genomic_DNA"/>
</dbReference>
<gene>
    <name evidence="2" type="ORF">GP486_007126</name>
</gene>
<comment type="caution">
    <text evidence="2">The sequence shown here is derived from an EMBL/GenBank/DDBJ whole genome shotgun (WGS) entry which is preliminary data.</text>
</comment>
<dbReference type="AlphaFoldDB" id="A0A9P8L720"/>